<feature type="binding site" evidence="11">
    <location>
        <position position="195"/>
    </location>
    <ligand>
        <name>Zn(2+)</name>
        <dbReference type="ChEBI" id="CHEBI:29105"/>
        <label>2</label>
    </ligand>
</feature>
<protein>
    <recommendedName>
        <fullName evidence="10 11">Chaperone protein DnaJ</fullName>
    </recommendedName>
</protein>
<dbReference type="FunFam" id="2.10.230.10:FF:000002">
    <property type="entry name" value="Molecular chaperone DnaJ"/>
    <property type="match status" value="1"/>
</dbReference>
<dbReference type="InterPro" id="IPR012724">
    <property type="entry name" value="DnaJ"/>
</dbReference>
<dbReference type="NCBIfam" id="NF010871">
    <property type="entry name" value="PRK14278.1"/>
    <property type="match status" value="1"/>
</dbReference>
<feature type="repeat" description="CXXCXGXG motif" evidence="11">
    <location>
        <begin position="149"/>
        <end position="156"/>
    </location>
</feature>
<evidence type="ECO:0000259" key="13">
    <source>
        <dbReference type="PROSITE" id="PS50076"/>
    </source>
</evidence>
<feature type="binding site" evidence="11">
    <location>
        <position position="209"/>
    </location>
    <ligand>
        <name>Zn(2+)</name>
        <dbReference type="ChEBI" id="CHEBI:29105"/>
        <label>1</label>
    </ligand>
</feature>
<evidence type="ECO:0000313" key="16">
    <source>
        <dbReference type="Proteomes" id="UP000182227"/>
    </source>
</evidence>
<feature type="repeat" description="CXXCXGXG motif" evidence="11">
    <location>
        <begin position="192"/>
        <end position="199"/>
    </location>
</feature>
<keyword evidence="1 11" id="KW-0963">Cytoplasm</keyword>
<reference evidence="15 16" key="1">
    <citation type="submission" date="2015-03" db="EMBL/GenBank/DDBJ databases">
        <authorList>
            <person name="Murphy D."/>
        </authorList>
    </citation>
    <scope>NUCLEOTIDE SEQUENCE [LARGE SCALE GENOMIC DNA]</scope>
    <source>
        <strain evidence="15 16">D16</strain>
    </source>
</reference>
<keyword evidence="3 11" id="KW-0479">Metal-binding</keyword>
<dbReference type="GO" id="GO:0031072">
    <property type="term" value="F:heat shock protein binding"/>
    <property type="evidence" value="ECO:0007669"/>
    <property type="project" value="InterPro"/>
</dbReference>
<dbReference type="InterPro" id="IPR002939">
    <property type="entry name" value="DnaJ_C"/>
</dbReference>
<comment type="similarity">
    <text evidence="9 11">Belongs to the DnaJ family.</text>
</comment>
<dbReference type="GO" id="GO:0008270">
    <property type="term" value="F:zinc ion binding"/>
    <property type="evidence" value="ECO:0007669"/>
    <property type="project" value="UniProtKB-UniRule"/>
</dbReference>
<feature type="domain" description="CR-type" evidence="14">
    <location>
        <begin position="136"/>
        <end position="218"/>
    </location>
</feature>
<dbReference type="Gene3D" id="1.10.287.110">
    <property type="entry name" value="DnaJ domain"/>
    <property type="match status" value="1"/>
</dbReference>
<evidence type="ECO:0000256" key="4">
    <source>
        <dbReference type="ARBA" id="ARBA00022737"/>
    </source>
</evidence>
<evidence type="ECO:0000256" key="9">
    <source>
        <dbReference type="ARBA" id="ARBA00061004"/>
    </source>
</evidence>
<feature type="binding site" evidence="11">
    <location>
        <position position="192"/>
    </location>
    <ligand>
        <name>Zn(2+)</name>
        <dbReference type="ChEBI" id="CHEBI:29105"/>
        <label>2</label>
    </ligand>
</feature>
<feature type="binding site" evidence="11">
    <location>
        <position position="166"/>
    </location>
    <ligand>
        <name>Zn(2+)</name>
        <dbReference type="ChEBI" id="CHEBI:29105"/>
        <label>2</label>
    </ligand>
</feature>
<dbReference type="CDD" id="cd10747">
    <property type="entry name" value="DnaJ_C"/>
    <property type="match status" value="1"/>
</dbReference>
<dbReference type="GO" id="GO:0006260">
    <property type="term" value="P:DNA replication"/>
    <property type="evidence" value="ECO:0007669"/>
    <property type="project" value="UniProtKB-KW"/>
</dbReference>
<dbReference type="SMART" id="SM00271">
    <property type="entry name" value="DnaJ"/>
    <property type="match status" value="1"/>
</dbReference>
<feature type="repeat" description="CXXCXGXG motif" evidence="11">
    <location>
        <begin position="206"/>
        <end position="213"/>
    </location>
</feature>
<dbReference type="GO" id="GO:0005737">
    <property type="term" value="C:cytoplasm"/>
    <property type="evidence" value="ECO:0007669"/>
    <property type="project" value="UniProtKB-SubCell"/>
</dbReference>
<name>A0A0U1DS12_9MYCO</name>
<evidence type="ECO:0000256" key="8">
    <source>
        <dbReference type="ARBA" id="ARBA00023186"/>
    </source>
</evidence>
<dbReference type="SUPFAM" id="SSF46565">
    <property type="entry name" value="Chaperone J-domain"/>
    <property type="match status" value="1"/>
</dbReference>
<evidence type="ECO:0000313" key="15">
    <source>
        <dbReference type="EMBL" id="CQD21747.1"/>
    </source>
</evidence>
<dbReference type="CDD" id="cd10719">
    <property type="entry name" value="DnaJ_zf"/>
    <property type="match status" value="1"/>
</dbReference>
<dbReference type="EMBL" id="CTEF01000004">
    <property type="protein sequence ID" value="CQD21747.1"/>
    <property type="molecule type" value="Genomic_DNA"/>
</dbReference>
<dbReference type="Gene3D" id="2.60.260.20">
    <property type="entry name" value="Urease metallochaperone UreE, N-terminal domain"/>
    <property type="match status" value="2"/>
</dbReference>
<evidence type="ECO:0000256" key="7">
    <source>
        <dbReference type="ARBA" id="ARBA00023016"/>
    </source>
</evidence>
<keyword evidence="4 11" id="KW-0677">Repeat</keyword>
<dbReference type="Proteomes" id="UP000182227">
    <property type="component" value="Unassembled WGS sequence"/>
</dbReference>
<dbReference type="GO" id="GO:0051082">
    <property type="term" value="F:unfolded protein binding"/>
    <property type="evidence" value="ECO:0007669"/>
    <property type="project" value="UniProtKB-UniRule"/>
</dbReference>
<evidence type="ECO:0000259" key="14">
    <source>
        <dbReference type="PROSITE" id="PS51188"/>
    </source>
</evidence>
<keyword evidence="7 11" id="KW-0346">Stress response</keyword>
<evidence type="ECO:0000256" key="1">
    <source>
        <dbReference type="ARBA" id="ARBA00022490"/>
    </source>
</evidence>
<dbReference type="GO" id="GO:0009408">
    <property type="term" value="P:response to heat"/>
    <property type="evidence" value="ECO:0007669"/>
    <property type="project" value="InterPro"/>
</dbReference>
<feature type="binding site" evidence="11">
    <location>
        <position position="169"/>
    </location>
    <ligand>
        <name>Zn(2+)</name>
        <dbReference type="ChEBI" id="CHEBI:29105"/>
        <label>2</label>
    </ligand>
</feature>
<organism evidence="15 16">
    <name type="scientific">Mycolicibacterium conceptionense</name>
    <dbReference type="NCBI Taxonomy" id="451644"/>
    <lineage>
        <taxon>Bacteria</taxon>
        <taxon>Bacillati</taxon>
        <taxon>Actinomycetota</taxon>
        <taxon>Actinomycetes</taxon>
        <taxon>Mycobacteriales</taxon>
        <taxon>Mycobacteriaceae</taxon>
        <taxon>Mycolicibacterium</taxon>
    </lineage>
</organism>
<comment type="cofactor">
    <cofactor evidence="11">
        <name>Zn(2+)</name>
        <dbReference type="ChEBI" id="CHEBI:29105"/>
    </cofactor>
    <text evidence="11">Binds 2 Zn(2+) ions per monomer.</text>
</comment>
<sequence>MERSGKVSVARDYYGLLGVSKGASDSEVKRAYRRLARELHPDVNPDEEAQARFTEIQLAYEVLSDPEKRRIVDMGGDPMESVGGAPGGFSGFGGLGDVFEAFFGGGTSSRGPVGRVRPGADSLLRMRLDLEECATGVTKQVTVDTAVLCDLCHGKGTNGNSTPVACDTCDGRGEIQTVQRSLLGQVMTTRPCPVCGGVGEVIPDPCGRCGGDGRVRARREISVKIPAGVGDGMRVRLAAQGEVGPGGGPAGDLYVEVHEKQHETFVRDGDDLHCTISVPMVDAALGTTVTVDAILDGPTELTIPAGTQPGAVTTLRGHGMPHLRSGVRGDLHAHVDVVVPSRLDSTDIDLLRKLKENRGRDTAEVRSTQASAGSGGLFSRLRETFSGR</sequence>
<dbReference type="PROSITE" id="PS51188">
    <property type="entry name" value="ZF_CR"/>
    <property type="match status" value="1"/>
</dbReference>
<evidence type="ECO:0000256" key="12">
    <source>
        <dbReference type="PROSITE-ProRule" id="PRU00546"/>
    </source>
</evidence>
<accession>A0A0U1DS12</accession>
<dbReference type="FunFam" id="2.60.260.20:FF:000005">
    <property type="entry name" value="Chaperone protein dnaJ 1, mitochondrial"/>
    <property type="match status" value="1"/>
</dbReference>
<dbReference type="InterPro" id="IPR001305">
    <property type="entry name" value="HSP_DnaJ_Cys-rich_dom"/>
</dbReference>
<keyword evidence="8 11" id="KW-0143">Chaperone</keyword>
<dbReference type="PANTHER" id="PTHR43096:SF48">
    <property type="entry name" value="CHAPERONE PROTEIN DNAJ"/>
    <property type="match status" value="1"/>
</dbReference>
<evidence type="ECO:0000256" key="2">
    <source>
        <dbReference type="ARBA" id="ARBA00022705"/>
    </source>
</evidence>
<dbReference type="InterPro" id="IPR001623">
    <property type="entry name" value="DnaJ_domain"/>
</dbReference>
<evidence type="ECO:0000256" key="6">
    <source>
        <dbReference type="ARBA" id="ARBA00022833"/>
    </source>
</evidence>
<comment type="subunit">
    <text evidence="11">Homodimer.</text>
</comment>
<dbReference type="CDD" id="cd06257">
    <property type="entry name" value="DnaJ"/>
    <property type="match status" value="1"/>
</dbReference>
<keyword evidence="6 11" id="KW-0862">Zinc</keyword>
<dbReference type="Pfam" id="PF01556">
    <property type="entry name" value="DnaJ_C"/>
    <property type="match status" value="1"/>
</dbReference>
<dbReference type="HAMAP" id="MF_01152">
    <property type="entry name" value="DnaJ"/>
    <property type="match status" value="1"/>
</dbReference>
<dbReference type="GO" id="GO:0005524">
    <property type="term" value="F:ATP binding"/>
    <property type="evidence" value="ECO:0007669"/>
    <property type="project" value="InterPro"/>
</dbReference>
<dbReference type="AlphaFoldDB" id="A0A0U1DS12"/>
<dbReference type="SUPFAM" id="SSF49493">
    <property type="entry name" value="HSP40/DnaJ peptide-binding domain"/>
    <property type="match status" value="2"/>
</dbReference>
<keyword evidence="2 11" id="KW-0235">DNA replication</keyword>
<feature type="domain" description="J" evidence="13">
    <location>
        <begin position="12"/>
        <end position="76"/>
    </location>
</feature>
<dbReference type="InterPro" id="IPR036410">
    <property type="entry name" value="HSP_DnaJ_Cys-rich_dom_sf"/>
</dbReference>
<dbReference type="PANTHER" id="PTHR43096">
    <property type="entry name" value="DNAJ HOMOLOG 1, MITOCHONDRIAL-RELATED"/>
    <property type="match status" value="1"/>
</dbReference>
<dbReference type="InterPro" id="IPR036869">
    <property type="entry name" value="J_dom_sf"/>
</dbReference>
<evidence type="ECO:0000256" key="11">
    <source>
        <dbReference type="HAMAP-Rule" id="MF_01152"/>
    </source>
</evidence>
<gene>
    <name evidence="11" type="primary">dnaJ</name>
    <name evidence="15" type="ORF">BN970_05116</name>
</gene>
<evidence type="ECO:0000256" key="3">
    <source>
        <dbReference type="ARBA" id="ARBA00022723"/>
    </source>
</evidence>
<comment type="domain">
    <text evidence="11">The J domain is necessary and sufficient to stimulate DnaK ATPase activity. Zinc center 1 plays an important role in the autonomous, DnaK-independent chaperone activity of DnaJ. Zinc center 2 is essential for interaction with DnaK and for DnaJ activity.</text>
</comment>
<dbReference type="PROSITE" id="PS50076">
    <property type="entry name" value="DNAJ_2"/>
    <property type="match status" value="1"/>
</dbReference>
<feature type="repeat" description="CXXCXGXG motif" evidence="11">
    <location>
        <begin position="166"/>
        <end position="173"/>
    </location>
</feature>
<dbReference type="NCBIfam" id="NF008035">
    <property type="entry name" value="PRK10767.1"/>
    <property type="match status" value="1"/>
</dbReference>
<keyword evidence="5 11" id="KW-0863">Zinc-finger</keyword>
<evidence type="ECO:0000256" key="5">
    <source>
        <dbReference type="ARBA" id="ARBA00022771"/>
    </source>
</evidence>
<feature type="binding site" evidence="11">
    <location>
        <position position="149"/>
    </location>
    <ligand>
        <name>Zn(2+)</name>
        <dbReference type="ChEBI" id="CHEBI:29105"/>
        <label>1</label>
    </ligand>
</feature>
<feature type="zinc finger region" description="CR-type" evidence="12">
    <location>
        <begin position="136"/>
        <end position="218"/>
    </location>
</feature>
<dbReference type="InterPro" id="IPR008971">
    <property type="entry name" value="HSP40/DnaJ_pept-bd"/>
</dbReference>
<proteinExistence type="inferred from homology"/>
<feature type="binding site" evidence="11">
    <location>
        <position position="206"/>
    </location>
    <ligand>
        <name>Zn(2+)</name>
        <dbReference type="ChEBI" id="CHEBI:29105"/>
        <label>1</label>
    </ligand>
</feature>
<dbReference type="Gene3D" id="2.10.230.10">
    <property type="entry name" value="Heat shock protein DnaJ, cysteine-rich domain"/>
    <property type="match status" value="1"/>
</dbReference>
<dbReference type="PRINTS" id="PR00625">
    <property type="entry name" value="JDOMAIN"/>
</dbReference>
<comment type="function">
    <text evidence="11">Participates actively in the response to hyperosmotic and heat shock by preventing the aggregation of stress-denatured proteins and by disaggregating proteins, also in an autonomous, DnaK-independent fashion. Unfolded proteins bind initially to DnaJ; upon interaction with the DnaJ-bound protein, DnaK hydrolyzes its bound ATP, resulting in the formation of a stable complex. GrpE releases ADP from DnaK; ATP binding to DnaK triggers the release of the substrate protein, thus completing the reaction cycle. Several rounds of ATP-dependent interactions between DnaJ, DnaK and GrpE are required for fully efficient folding. Also involved, together with DnaK and GrpE, in the DNA replication of plasmids through activation of initiation proteins.</text>
</comment>
<feature type="binding site" evidence="11">
    <location>
        <position position="152"/>
    </location>
    <ligand>
        <name>Zn(2+)</name>
        <dbReference type="ChEBI" id="CHEBI:29105"/>
        <label>1</label>
    </ligand>
</feature>
<dbReference type="SUPFAM" id="SSF57938">
    <property type="entry name" value="DnaJ/Hsp40 cysteine-rich domain"/>
    <property type="match status" value="1"/>
</dbReference>
<evidence type="ECO:0000256" key="10">
    <source>
        <dbReference type="ARBA" id="ARBA00067609"/>
    </source>
</evidence>
<dbReference type="Pfam" id="PF00226">
    <property type="entry name" value="DnaJ"/>
    <property type="match status" value="1"/>
</dbReference>
<dbReference type="GO" id="GO:0042026">
    <property type="term" value="P:protein refolding"/>
    <property type="evidence" value="ECO:0007669"/>
    <property type="project" value="TreeGrafter"/>
</dbReference>
<dbReference type="Pfam" id="PF00684">
    <property type="entry name" value="DnaJ_CXXCXGXG"/>
    <property type="match status" value="1"/>
</dbReference>
<comment type="subcellular location">
    <subcellularLocation>
        <location evidence="11">Cytoplasm</location>
    </subcellularLocation>
</comment>